<dbReference type="Gene3D" id="3.30.590.10">
    <property type="entry name" value="Glutamine synthetase/guanido kinase, catalytic domain"/>
    <property type="match status" value="1"/>
</dbReference>
<dbReference type="GO" id="GO:0006542">
    <property type="term" value="P:glutamine biosynthetic process"/>
    <property type="evidence" value="ECO:0007669"/>
    <property type="project" value="TreeGrafter"/>
</dbReference>
<dbReference type="GO" id="GO:0004356">
    <property type="term" value="F:glutamine synthetase activity"/>
    <property type="evidence" value="ECO:0007669"/>
    <property type="project" value="InterPro"/>
</dbReference>
<dbReference type="AlphaFoldDB" id="A0A858PYY9"/>
<reference evidence="5 6" key="1">
    <citation type="journal article" date="2020" name="Pathogens">
        <title>First Whole Genome Sequence of Anaplasma platys, an Obligate Intracellular Rickettsial Pathogen of Dogs.</title>
        <authorList>
            <person name="Llanes A."/>
            <person name="Rajeev S."/>
        </authorList>
    </citation>
    <scope>NUCLEOTIDE SEQUENCE [LARGE SCALE GENOMIC DNA]</scope>
    <source>
        <strain evidence="5 6">S3</strain>
    </source>
</reference>
<dbReference type="PANTHER" id="PTHR43785:SF12">
    <property type="entry name" value="TYPE-1 GLUTAMINE SYNTHETASE 2"/>
    <property type="match status" value="1"/>
</dbReference>
<dbReference type="RefSeq" id="WP_169193420.1">
    <property type="nucleotide sequence ID" value="NZ_CP046391.1"/>
</dbReference>
<dbReference type="SUPFAM" id="SSF55931">
    <property type="entry name" value="Glutamine synthetase/guanido kinase"/>
    <property type="match status" value="1"/>
</dbReference>
<gene>
    <name evidence="5" type="primary">puuA</name>
    <name evidence="5" type="ORF">ANPL_03825</name>
</gene>
<name>A0A858PYY9_9RICK</name>
<proteinExistence type="inferred from homology"/>
<dbReference type="InterPro" id="IPR014746">
    <property type="entry name" value="Gln_synth/guanido_kin_cat_dom"/>
</dbReference>
<dbReference type="PROSITE" id="PS51987">
    <property type="entry name" value="GS_CATALYTIC"/>
    <property type="match status" value="1"/>
</dbReference>
<dbReference type="SMART" id="SM01230">
    <property type="entry name" value="Gln-synt_C"/>
    <property type="match status" value="1"/>
</dbReference>
<evidence type="ECO:0000259" key="4">
    <source>
        <dbReference type="PROSITE" id="PS51987"/>
    </source>
</evidence>
<accession>A0A858PYY9</accession>
<organism evidence="5 6">
    <name type="scientific">Anaplasma platys</name>
    <dbReference type="NCBI Taxonomy" id="949"/>
    <lineage>
        <taxon>Bacteria</taxon>
        <taxon>Pseudomonadati</taxon>
        <taxon>Pseudomonadota</taxon>
        <taxon>Alphaproteobacteria</taxon>
        <taxon>Rickettsiales</taxon>
        <taxon>Anaplasmataceae</taxon>
        <taxon>Anaplasma</taxon>
    </lineage>
</organism>
<dbReference type="Pfam" id="PF00120">
    <property type="entry name" value="Gln-synt_C"/>
    <property type="match status" value="1"/>
</dbReference>
<evidence type="ECO:0000256" key="2">
    <source>
        <dbReference type="PROSITE-ProRule" id="PRU01331"/>
    </source>
</evidence>
<dbReference type="GO" id="GO:0006598">
    <property type="term" value="P:polyamine catabolic process"/>
    <property type="evidence" value="ECO:0007669"/>
    <property type="project" value="TreeGrafter"/>
</dbReference>
<dbReference type="InterPro" id="IPR008146">
    <property type="entry name" value="Gln_synth_cat_dom"/>
</dbReference>
<dbReference type="KEGG" id="aplt:ANPL_03825"/>
<comment type="similarity">
    <text evidence="2 3">Belongs to the glutamine synthetase family.</text>
</comment>
<evidence type="ECO:0000256" key="1">
    <source>
        <dbReference type="ARBA" id="ARBA00022598"/>
    </source>
</evidence>
<evidence type="ECO:0000256" key="3">
    <source>
        <dbReference type="RuleBase" id="RU000384"/>
    </source>
</evidence>
<sequence length="270" mass="30326">MLDKIITYLYGKLGIHPIIGVELEFYLRGKSSDFDLLLKQLAQQLGALRFTINSEYGEHQYELQTYHTEKITQLLVNLEAAKKLMQKTARLFNCAVDFSAKPYKTSAGSAFHAHVNLADKDMQNLFSRDSEGNVCPTLLHCIGGLCAFMKKHMLYFAPREESYLRYAIPDIHTPSTVSWGSNNRSAALRLPDTTLAPEKCRIEHRVSGADCNPKAAISAILFGILRGLEQRISPPEKVFGIASDPQYHLEKLPLSLEEARELAAPLRLSF</sequence>
<evidence type="ECO:0000313" key="6">
    <source>
        <dbReference type="Proteomes" id="UP000500930"/>
    </source>
</evidence>
<evidence type="ECO:0000313" key="5">
    <source>
        <dbReference type="EMBL" id="QJC27815.1"/>
    </source>
</evidence>
<protein>
    <submittedName>
        <fullName evidence="5">Gamma-glutamylputrescine synthetase PuuA</fullName>
    </submittedName>
</protein>
<dbReference type="PANTHER" id="PTHR43785">
    <property type="entry name" value="GAMMA-GLUTAMYLPUTRESCINE SYNTHETASE"/>
    <property type="match status" value="1"/>
</dbReference>
<keyword evidence="1" id="KW-0436">Ligase</keyword>
<dbReference type="Proteomes" id="UP000500930">
    <property type="component" value="Chromosome"/>
</dbReference>
<dbReference type="EMBL" id="CP046391">
    <property type="protein sequence ID" value="QJC27815.1"/>
    <property type="molecule type" value="Genomic_DNA"/>
</dbReference>
<keyword evidence="6" id="KW-1185">Reference proteome</keyword>
<feature type="domain" description="GS catalytic" evidence="4">
    <location>
        <begin position="1"/>
        <end position="270"/>
    </location>
</feature>